<organism evidence="8 9">
    <name type="scientific">Mycobacterium fragae</name>
    <dbReference type="NCBI Taxonomy" id="1260918"/>
    <lineage>
        <taxon>Bacteria</taxon>
        <taxon>Bacillati</taxon>
        <taxon>Actinomycetota</taxon>
        <taxon>Actinomycetes</taxon>
        <taxon>Mycobacteriales</taxon>
        <taxon>Mycobacteriaceae</taxon>
        <taxon>Mycobacterium</taxon>
    </lineage>
</organism>
<dbReference type="OrthoDB" id="4763237at2"/>
<accession>A0A1X1V3Z9</accession>
<dbReference type="Proteomes" id="UP000194000">
    <property type="component" value="Unassembled WGS sequence"/>
</dbReference>
<evidence type="ECO:0000256" key="7">
    <source>
        <dbReference type="ARBA" id="ARBA00023288"/>
    </source>
</evidence>
<dbReference type="GO" id="GO:0030313">
    <property type="term" value="C:cell envelope"/>
    <property type="evidence" value="ECO:0007669"/>
    <property type="project" value="UniProtKB-SubCell"/>
</dbReference>
<evidence type="ECO:0000256" key="3">
    <source>
        <dbReference type="ARBA" id="ARBA00022475"/>
    </source>
</evidence>
<evidence type="ECO:0008006" key="10">
    <source>
        <dbReference type="Google" id="ProtNLM"/>
    </source>
</evidence>
<evidence type="ECO:0000256" key="5">
    <source>
        <dbReference type="ARBA" id="ARBA00023136"/>
    </source>
</evidence>
<keyword evidence="4" id="KW-0732">Signal</keyword>
<keyword evidence="9" id="KW-1185">Reference proteome</keyword>
<comment type="similarity">
    <text evidence="2">Belongs to the LppX/LprAFG lipoprotein family.</text>
</comment>
<dbReference type="Pfam" id="PF07161">
    <property type="entry name" value="LppX_LprAFG"/>
    <property type="match status" value="1"/>
</dbReference>
<keyword evidence="5" id="KW-0472">Membrane</keyword>
<evidence type="ECO:0000313" key="9">
    <source>
        <dbReference type="Proteomes" id="UP000194000"/>
    </source>
</evidence>
<dbReference type="SUPFAM" id="SSF89392">
    <property type="entry name" value="Prokaryotic lipoproteins and lipoprotein localization factors"/>
    <property type="match status" value="1"/>
</dbReference>
<dbReference type="AlphaFoldDB" id="A0A1X1V3Z9"/>
<comment type="subcellular location">
    <subcellularLocation>
        <location evidence="1">Cell envelope</location>
    </subcellularLocation>
</comment>
<evidence type="ECO:0000256" key="6">
    <source>
        <dbReference type="ARBA" id="ARBA00023139"/>
    </source>
</evidence>
<comment type="caution">
    <text evidence="8">The sequence shown here is derived from an EMBL/GenBank/DDBJ whole genome shotgun (WGS) entry which is preliminary data.</text>
</comment>
<keyword evidence="3" id="KW-1003">Cell membrane</keyword>
<dbReference type="EMBL" id="LQOW01000005">
    <property type="protein sequence ID" value="ORV63782.1"/>
    <property type="molecule type" value="Genomic_DNA"/>
</dbReference>
<dbReference type="InterPro" id="IPR029046">
    <property type="entry name" value="LolA/LolB/LppX"/>
</dbReference>
<dbReference type="Gene3D" id="2.50.20.20">
    <property type="match status" value="1"/>
</dbReference>
<proteinExistence type="inferred from homology"/>
<evidence type="ECO:0000256" key="1">
    <source>
        <dbReference type="ARBA" id="ARBA00004196"/>
    </source>
</evidence>
<dbReference type="PROSITE" id="PS51257">
    <property type="entry name" value="PROKAR_LIPOPROTEIN"/>
    <property type="match status" value="1"/>
</dbReference>
<protein>
    <recommendedName>
        <fullName evidence="10">LppX_LprAFG lipoprotein</fullName>
    </recommendedName>
</protein>
<dbReference type="CDD" id="cd16334">
    <property type="entry name" value="LppX-like"/>
    <property type="match status" value="1"/>
</dbReference>
<reference evidence="8 9" key="1">
    <citation type="submission" date="2016-01" db="EMBL/GenBank/DDBJ databases">
        <title>The new phylogeny of the genus Mycobacterium.</title>
        <authorList>
            <person name="Tarcisio F."/>
            <person name="Conor M."/>
            <person name="Antonella G."/>
            <person name="Elisabetta G."/>
            <person name="Giulia F.S."/>
            <person name="Sara T."/>
            <person name="Anna F."/>
            <person name="Clotilde B."/>
            <person name="Roberto B."/>
            <person name="Veronica D.S."/>
            <person name="Fabio R."/>
            <person name="Monica P."/>
            <person name="Olivier J."/>
            <person name="Enrico T."/>
            <person name="Nicola S."/>
        </authorList>
    </citation>
    <scope>NUCLEOTIDE SEQUENCE [LARGE SCALE GENOMIC DNA]</scope>
    <source>
        <strain evidence="8 9">DSM 45731</strain>
    </source>
</reference>
<evidence type="ECO:0000256" key="4">
    <source>
        <dbReference type="ARBA" id="ARBA00022729"/>
    </source>
</evidence>
<keyword evidence="6" id="KW-0564">Palmitate</keyword>
<dbReference type="STRING" id="1260918.AWC06_07170"/>
<gene>
    <name evidence="8" type="ORF">AWC06_07170</name>
</gene>
<evidence type="ECO:0000256" key="2">
    <source>
        <dbReference type="ARBA" id="ARBA00009194"/>
    </source>
</evidence>
<name>A0A1X1V3Z9_9MYCO</name>
<dbReference type="InterPro" id="IPR009830">
    <property type="entry name" value="LppX/LprAFG"/>
</dbReference>
<keyword evidence="7" id="KW-0449">Lipoprotein</keyword>
<evidence type="ECO:0000313" key="8">
    <source>
        <dbReference type="EMBL" id="ORV63782.1"/>
    </source>
</evidence>
<sequence length="237" mass="24895">MQTRRRSFHAVLAVLAALTIVTALVGGCSSSKQSSAPLPDATTLLKQSSQSTKNLKSVHLGLSVDGKVKGLPLKTLDGDLAIAPDTAAKGEAKIIVAGSDVDAKFVVYDKILYAALTPNKWTDFGPAANIYDPSSILNPETGLANVLAHFTNAKAEGRETVNGQDTVRVTGKVPAPTVNQLAPQLHATDLMPATAWIQEKGDHQLVKAKLDQSAGNSIVMTLSNWGQPVQVSKPPVS</sequence>
<dbReference type="RefSeq" id="WP_085194198.1">
    <property type="nucleotide sequence ID" value="NZ_JACKVI010000007.1"/>
</dbReference>